<protein>
    <recommendedName>
        <fullName evidence="4">F-box domain-containing protein</fullName>
    </recommendedName>
</protein>
<name>A0A9P6T4F2_9FUNG</name>
<proteinExistence type="predicted"/>
<accession>A0A9P6T4F2</accession>
<keyword evidence="3" id="KW-1185">Reference proteome</keyword>
<evidence type="ECO:0000256" key="1">
    <source>
        <dbReference type="SAM" id="MobiDB-lite"/>
    </source>
</evidence>
<sequence>MTSSEAALDIPEIRNLVGRFLTVNDAISCVRVCKAWSRDFVSLIWNSIDFNTHTSFEKLDSNVVFKNGNHIRVVKDLGTQPQLDVLLQSTPFMDCSFQHQGIIRLEASVDQVFKLDPNIGVSAFGSSLLMHFPNLESWLVYFQEDLAVPIDLIKTEVKRCCTKLTNIDTWGTRRGILHRFIADAFENLTAICFAYSELAEDVVMALLFHSATIISITAFRGDRKPVERLDFLMEQEQDHFQMSGRTLQLLMRYCPNLEVLEIEPHLMDIDHIEQAQWGCKKLKRLRTMIKDLDTTEKIERALQSWTRGRKLKGQRKKHEREEEEKLCQMSDTEDSSIEGRVARHLLAFENLEAVWLGTRTWHA</sequence>
<reference evidence="2" key="1">
    <citation type="journal article" date="2020" name="Fungal Divers.">
        <title>Resolving the Mortierellaceae phylogeny through synthesis of multi-gene phylogenetics and phylogenomics.</title>
        <authorList>
            <person name="Vandepol N."/>
            <person name="Liber J."/>
            <person name="Desiro A."/>
            <person name="Na H."/>
            <person name="Kennedy M."/>
            <person name="Barry K."/>
            <person name="Grigoriev I.V."/>
            <person name="Miller A.N."/>
            <person name="O'Donnell K."/>
            <person name="Stajich J.E."/>
            <person name="Bonito G."/>
        </authorList>
    </citation>
    <scope>NUCLEOTIDE SEQUENCE</scope>
    <source>
        <strain evidence="2">NRRL 2769</strain>
    </source>
</reference>
<evidence type="ECO:0008006" key="4">
    <source>
        <dbReference type="Google" id="ProtNLM"/>
    </source>
</evidence>
<dbReference type="AlphaFoldDB" id="A0A9P6T4F2"/>
<evidence type="ECO:0000313" key="2">
    <source>
        <dbReference type="EMBL" id="KAG0024288.1"/>
    </source>
</evidence>
<feature type="region of interest" description="Disordered" evidence="1">
    <location>
        <begin position="311"/>
        <end position="331"/>
    </location>
</feature>
<evidence type="ECO:0000313" key="3">
    <source>
        <dbReference type="Proteomes" id="UP000703661"/>
    </source>
</evidence>
<organism evidence="2 3">
    <name type="scientific">Entomortierella chlamydospora</name>
    <dbReference type="NCBI Taxonomy" id="101097"/>
    <lineage>
        <taxon>Eukaryota</taxon>
        <taxon>Fungi</taxon>
        <taxon>Fungi incertae sedis</taxon>
        <taxon>Mucoromycota</taxon>
        <taxon>Mortierellomycotina</taxon>
        <taxon>Mortierellomycetes</taxon>
        <taxon>Mortierellales</taxon>
        <taxon>Mortierellaceae</taxon>
        <taxon>Entomortierella</taxon>
    </lineage>
</organism>
<gene>
    <name evidence="2" type="ORF">BGZ80_004528</name>
</gene>
<comment type="caution">
    <text evidence="2">The sequence shown here is derived from an EMBL/GenBank/DDBJ whole genome shotgun (WGS) entry which is preliminary data.</text>
</comment>
<dbReference type="Proteomes" id="UP000703661">
    <property type="component" value="Unassembled WGS sequence"/>
</dbReference>
<dbReference type="Gene3D" id="3.80.10.10">
    <property type="entry name" value="Ribonuclease Inhibitor"/>
    <property type="match status" value="1"/>
</dbReference>
<dbReference type="InterPro" id="IPR032675">
    <property type="entry name" value="LRR_dom_sf"/>
</dbReference>
<dbReference type="EMBL" id="JAAAID010000023">
    <property type="protein sequence ID" value="KAG0024288.1"/>
    <property type="molecule type" value="Genomic_DNA"/>
</dbReference>